<dbReference type="STRING" id="1121305.CLCOL_04550"/>
<comment type="function">
    <text evidence="6">Involved in transcription antitermination. Required for transcription of ribosomal RNA (rRNA) genes. Binds specifically to the boxA antiterminator sequence of the ribosomal RNA (rrn) operons.</text>
</comment>
<dbReference type="InterPro" id="IPR035926">
    <property type="entry name" value="NusB-like_sf"/>
</dbReference>
<dbReference type="GO" id="GO:0031564">
    <property type="term" value="P:transcription antitermination"/>
    <property type="evidence" value="ECO:0007669"/>
    <property type="project" value="UniProtKB-KW"/>
</dbReference>
<keyword evidence="9" id="KW-1185">Reference proteome</keyword>
<keyword evidence="3 6" id="KW-0694">RNA-binding</keyword>
<sequence>MNRRKTREVAMRLLFEMSINKESYEEILNNFKENTDMDLHDVDFSYVENIIKGINENLELIDKKIESNLKNWKLNRLSKIDLCILRISTYEIVFNEDVPNKVAVNEGIELAKKYSTDNSPSFINGVLGSMIQE</sequence>
<dbReference type="AlphaFoldDB" id="A0A151AQY8"/>
<dbReference type="PATRIC" id="fig|1121305.3.peg.457"/>
<feature type="domain" description="NusB/RsmB/TIM44" evidence="7">
    <location>
        <begin position="4"/>
        <end position="131"/>
    </location>
</feature>
<evidence type="ECO:0000256" key="6">
    <source>
        <dbReference type="HAMAP-Rule" id="MF_00073"/>
    </source>
</evidence>
<protein>
    <recommendedName>
        <fullName evidence="6">Transcription antitermination protein NusB</fullName>
    </recommendedName>
    <alternativeName>
        <fullName evidence="6">Antitermination factor NusB</fullName>
    </alternativeName>
</protein>
<dbReference type="GO" id="GO:0006353">
    <property type="term" value="P:DNA-templated transcription termination"/>
    <property type="evidence" value="ECO:0007669"/>
    <property type="project" value="UniProtKB-UniRule"/>
</dbReference>
<evidence type="ECO:0000313" key="8">
    <source>
        <dbReference type="EMBL" id="KYH29817.1"/>
    </source>
</evidence>
<dbReference type="PANTHER" id="PTHR11078:SF3">
    <property type="entry name" value="ANTITERMINATION NUSB DOMAIN-CONTAINING PROTEIN"/>
    <property type="match status" value="1"/>
</dbReference>
<dbReference type="Gene3D" id="1.10.940.10">
    <property type="entry name" value="NusB-like"/>
    <property type="match status" value="1"/>
</dbReference>
<dbReference type="EMBL" id="LTBB01000002">
    <property type="protein sequence ID" value="KYH29817.1"/>
    <property type="molecule type" value="Genomic_DNA"/>
</dbReference>
<reference evidence="8 9" key="1">
    <citation type="submission" date="2016-02" db="EMBL/GenBank/DDBJ databases">
        <title>Genome sequence of Clostridium colicanis DSM 13634.</title>
        <authorList>
            <person name="Poehlein A."/>
            <person name="Daniel R."/>
        </authorList>
    </citation>
    <scope>NUCLEOTIDE SEQUENCE [LARGE SCALE GENOMIC DNA]</scope>
    <source>
        <strain evidence="8 9">DSM 13634</strain>
    </source>
</reference>
<dbReference type="HAMAP" id="MF_00073">
    <property type="entry name" value="NusB"/>
    <property type="match status" value="1"/>
</dbReference>
<dbReference type="Proteomes" id="UP000075374">
    <property type="component" value="Unassembled WGS sequence"/>
</dbReference>
<accession>A0A151AQY8</accession>
<dbReference type="NCBIfam" id="TIGR01951">
    <property type="entry name" value="nusB"/>
    <property type="match status" value="1"/>
</dbReference>
<comment type="caution">
    <text evidence="8">The sequence shown here is derived from an EMBL/GenBank/DDBJ whole genome shotgun (WGS) entry which is preliminary data.</text>
</comment>
<keyword evidence="5 6" id="KW-0804">Transcription</keyword>
<evidence type="ECO:0000313" key="9">
    <source>
        <dbReference type="Proteomes" id="UP000075374"/>
    </source>
</evidence>
<dbReference type="InterPro" id="IPR011605">
    <property type="entry name" value="NusB_fam"/>
</dbReference>
<dbReference type="Pfam" id="PF01029">
    <property type="entry name" value="NusB"/>
    <property type="match status" value="1"/>
</dbReference>
<dbReference type="InterPro" id="IPR006027">
    <property type="entry name" value="NusB_RsmB_TIM44"/>
</dbReference>
<keyword evidence="4 6" id="KW-0805">Transcription regulation</keyword>
<dbReference type="SUPFAM" id="SSF48013">
    <property type="entry name" value="NusB-like"/>
    <property type="match status" value="1"/>
</dbReference>
<proteinExistence type="inferred from homology"/>
<keyword evidence="2 6" id="KW-0889">Transcription antitermination</keyword>
<evidence type="ECO:0000256" key="2">
    <source>
        <dbReference type="ARBA" id="ARBA00022814"/>
    </source>
</evidence>
<evidence type="ECO:0000259" key="7">
    <source>
        <dbReference type="Pfam" id="PF01029"/>
    </source>
</evidence>
<name>A0A151AQY8_9CLOT</name>
<evidence type="ECO:0000256" key="3">
    <source>
        <dbReference type="ARBA" id="ARBA00022884"/>
    </source>
</evidence>
<comment type="similarity">
    <text evidence="1 6">Belongs to the NusB family.</text>
</comment>
<evidence type="ECO:0000256" key="4">
    <source>
        <dbReference type="ARBA" id="ARBA00023015"/>
    </source>
</evidence>
<organism evidence="8 9">
    <name type="scientific">Clostridium colicanis DSM 13634</name>
    <dbReference type="NCBI Taxonomy" id="1121305"/>
    <lineage>
        <taxon>Bacteria</taxon>
        <taxon>Bacillati</taxon>
        <taxon>Bacillota</taxon>
        <taxon>Clostridia</taxon>
        <taxon>Eubacteriales</taxon>
        <taxon>Clostridiaceae</taxon>
        <taxon>Clostridium</taxon>
    </lineage>
</organism>
<evidence type="ECO:0000256" key="5">
    <source>
        <dbReference type="ARBA" id="ARBA00023163"/>
    </source>
</evidence>
<dbReference type="PANTHER" id="PTHR11078">
    <property type="entry name" value="N UTILIZATION SUBSTANCE PROTEIN B-RELATED"/>
    <property type="match status" value="1"/>
</dbReference>
<dbReference type="GO" id="GO:0005829">
    <property type="term" value="C:cytosol"/>
    <property type="evidence" value="ECO:0007669"/>
    <property type="project" value="TreeGrafter"/>
</dbReference>
<evidence type="ECO:0000256" key="1">
    <source>
        <dbReference type="ARBA" id="ARBA00005952"/>
    </source>
</evidence>
<dbReference type="RefSeq" id="WP_061857386.1">
    <property type="nucleotide sequence ID" value="NZ_LTBB01000002.1"/>
</dbReference>
<dbReference type="GO" id="GO:0003723">
    <property type="term" value="F:RNA binding"/>
    <property type="evidence" value="ECO:0007669"/>
    <property type="project" value="UniProtKB-UniRule"/>
</dbReference>
<gene>
    <name evidence="6" type="primary">nusB</name>
    <name evidence="8" type="ORF">CLCOL_04550</name>
</gene>